<gene>
    <name evidence="4" type="ORF">B0I35DRAFT_139318</name>
</gene>
<dbReference type="GO" id="GO:0000981">
    <property type="term" value="F:DNA-binding transcription factor activity, RNA polymerase II-specific"/>
    <property type="evidence" value="ECO:0007669"/>
    <property type="project" value="InterPro"/>
</dbReference>
<evidence type="ECO:0000313" key="4">
    <source>
        <dbReference type="EMBL" id="KAH7326592.1"/>
    </source>
</evidence>
<organism evidence="4 5">
    <name type="scientific">Stachybotrys elegans</name>
    <dbReference type="NCBI Taxonomy" id="80388"/>
    <lineage>
        <taxon>Eukaryota</taxon>
        <taxon>Fungi</taxon>
        <taxon>Dikarya</taxon>
        <taxon>Ascomycota</taxon>
        <taxon>Pezizomycotina</taxon>
        <taxon>Sordariomycetes</taxon>
        <taxon>Hypocreomycetidae</taxon>
        <taxon>Hypocreales</taxon>
        <taxon>Stachybotryaceae</taxon>
        <taxon>Stachybotrys</taxon>
    </lineage>
</organism>
<accession>A0A8K0T5M5</accession>
<dbReference type="EMBL" id="JAGPNK010000002">
    <property type="protein sequence ID" value="KAH7326592.1"/>
    <property type="molecule type" value="Genomic_DNA"/>
</dbReference>
<dbReference type="AlphaFoldDB" id="A0A8K0T5M5"/>
<reference evidence="4" key="1">
    <citation type="journal article" date="2021" name="Nat. Commun.">
        <title>Genetic determinants of endophytism in the Arabidopsis root mycobiome.</title>
        <authorList>
            <person name="Mesny F."/>
            <person name="Miyauchi S."/>
            <person name="Thiergart T."/>
            <person name="Pickel B."/>
            <person name="Atanasova L."/>
            <person name="Karlsson M."/>
            <person name="Huettel B."/>
            <person name="Barry K.W."/>
            <person name="Haridas S."/>
            <person name="Chen C."/>
            <person name="Bauer D."/>
            <person name="Andreopoulos W."/>
            <person name="Pangilinan J."/>
            <person name="LaButti K."/>
            <person name="Riley R."/>
            <person name="Lipzen A."/>
            <person name="Clum A."/>
            <person name="Drula E."/>
            <person name="Henrissat B."/>
            <person name="Kohler A."/>
            <person name="Grigoriev I.V."/>
            <person name="Martin F.M."/>
            <person name="Hacquard S."/>
        </authorList>
    </citation>
    <scope>NUCLEOTIDE SEQUENCE</scope>
    <source>
        <strain evidence="4">MPI-CAGE-CH-0235</strain>
    </source>
</reference>
<sequence length="503" mass="54800">MPPRRSHKKSRAGCRRCKVRKIKCDEVHPRCGNCSKHGVPCDFERSDVLDDLAAPPTPASATASLSVPASAASTTGESPRIPPSMNLAIPQTPSIRASPLPIPTTPLLAQPSLAPPPSSATAAQVDRLMELRLMHHYITVTSKTLLTNSPTTEEIWQRTVPEMAFAGRTYLADAILSVAALHLRSQTPDDKAIVRASHAYAASTFAEYCASLNAGITSSNAEALFLTASLIAFQATAARIFVKDDVEADGTNPGSRYSLPMAWFHAFQGVKTVVASSWQWIRNSTTVKAVIESQPGFQLDLNPLGPNSFFGHLLENIDQELSDEDPSLINPTSQAYAHAVCVLNYVHKTAYPAAALAFPATVSRRFIDLVESKRPRALAILACFFALLKRMDDVWWLHDVSRREVMGLVGMFEPGSQWWRHLEWPIRIALWDGGPITAEVWGAELTTASQASEGFVETMVSHIELMADVLFQARGMQSVAINSTPMNPVSTNTEFALTADSPD</sequence>
<dbReference type="Pfam" id="PF00172">
    <property type="entry name" value="Zn_clus"/>
    <property type="match status" value="1"/>
</dbReference>
<dbReference type="InterPro" id="IPR036864">
    <property type="entry name" value="Zn2-C6_fun-type_DNA-bd_sf"/>
</dbReference>
<proteinExistence type="predicted"/>
<dbReference type="InterPro" id="IPR052400">
    <property type="entry name" value="Zn2-C6_fungal_TF"/>
</dbReference>
<dbReference type="Pfam" id="PF11951">
    <property type="entry name" value="Fungal_trans_2"/>
    <property type="match status" value="1"/>
</dbReference>
<comment type="caution">
    <text evidence="4">The sequence shown here is derived from an EMBL/GenBank/DDBJ whole genome shotgun (WGS) entry which is preliminary data.</text>
</comment>
<dbReference type="PANTHER" id="PTHR47657:SF14">
    <property type="entry name" value="ZN(2)-C6 FUNGAL-TYPE DOMAIN-CONTAINING PROTEIN"/>
    <property type="match status" value="1"/>
</dbReference>
<dbReference type="PROSITE" id="PS50048">
    <property type="entry name" value="ZN2_CY6_FUNGAL_2"/>
    <property type="match status" value="1"/>
</dbReference>
<protein>
    <recommendedName>
        <fullName evidence="3">Zn(2)-C6 fungal-type domain-containing protein</fullName>
    </recommendedName>
</protein>
<dbReference type="Proteomes" id="UP000813444">
    <property type="component" value="Unassembled WGS sequence"/>
</dbReference>
<dbReference type="PROSITE" id="PS00463">
    <property type="entry name" value="ZN2_CY6_FUNGAL_1"/>
    <property type="match status" value="1"/>
</dbReference>
<dbReference type="InterPro" id="IPR021858">
    <property type="entry name" value="Fun_TF"/>
</dbReference>
<feature type="region of interest" description="Disordered" evidence="2">
    <location>
        <begin position="52"/>
        <end position="83"/>
    </location>
</feature>
<evidence type="ECO:0000313" key="5">
    <source>
        <dbReference type="Proteomes" id="UP000813444"/>
    </source>
</evidence>
<evidence type="ECO:0000256" key="2">
    <source>
        <dbReference type="SAM" id="MobiDB-lite"/>
    </source>
</evidence>
<evidence type="ECO:0000259" key="3">
    <source>
        <dbReference type="PROSITE" id="PS50048"/>
    </source>
</evidence>
<name>A0A8K0T5M5_9HYPO</name>
<dbReference type="SMART" id="SM00066">
    <property type="entry name" value="GAL4"/>
    <property type="match status" value="1"/>
</dbReference>
<dbReference type="GO" id="GO:0008270">
    <property type="term" value="F:zinc ion binding"/>
    <property type="evidence" value="ECO:0007669"/>
    <property type="project" value="InterPro"/>
</dbReference>
<dbReference type="CDD" id="cd00067">
    <property type="entry name" value="GAL4"/>
    <property type="match status" value="1"/>
</dbReference>
<feature type="compositionally biased region" description="Low complexity" evidence="2">
    <location>
        <begin position="59"/>
        <end position="75"/>
    </location>
</feature>
<feature type="domain" description="Zn(2)-C6 fungal-type" evidence="3">
    <location>
        <begin position="13"/>
        <end position="43"/>
    </location>
</feature>
<keyword evidence="5" id="KW-1185">Reference proteome</keyword>
<dbReference type="InterPro" id="IPR001138">
    <property type="entry name" value="Zn2Cys6_DnaBD"/>
</dbReference>
<dbReference type="SUPFAM" id="SSF57701">
    <property type="entry name" value="Zn2/Cys6 DNA-binding domain"/>
    <property type="match status" value="1"/>
</dbReference>
<evidence type="ECO:0000256" key="1">
    <source>
        <dbReference type="ARBA" id="ARBA00023242"/>
    </source>
</evidence>
<dbReference type="Gene3D" id="4.10.240.10">
    <property type="entry name" value="Zn(2)-C6 fungal-type DNA-binding domain"/>
    <property type="match status" value="1"/>
</dbReference>
<keyword evidence="1" id="KW-0539">Nucleus</keyword>
<dbReference type="PANTHER" id="PTHR47657">
    <property type="entry name" value="STEROL REGULATORY ELEMENT-BINDING PROTEIN ECM22"/>
    <property type="match status" value="1"/>
</dbReference>
<dbReference type="OrthoDB" id="3031538at2759"/>